<gene>
    <name evidence="1" type="ORF">CMV30_11525</name>
</gene>
<protein>
    <submittedName>
        <fullName evidence="1">Addiction module antitoxin RelB</fullName>
    </submittedName>
</protein>
<organism evidence="1 2">
    <name type="scientific">Nibricoccus aquaticus</name>
    <dbReference type="NCBI Taxonomy" id="2576891"/>
    <lineage>
        <taxon>Bacteria</taxon>
        <taxon>Pseudomonadati</taxon>
        <taxon>Verrucomicrobiota</taxon>
        <taxon>Opitutia</taxon>
        <taxon>Opitutales</taxon>
        <taxon>Opitutaceae</taxon>
        <taxon>Nibricoccus</taxon>
    </lineage>
</organism>
<dbReference type="EMBL" id="CP023344">
    <property type="protein sequence ID" value="ATC64532.1"/>
    <property type="molecule type" value="Genomic_DNA"/>
</dbReference>
<dbReference type="InterPro" id="IPR013406">
    <property type="entry name" value="CHP02574_addiction_mod"/>
</dbReference>
<reference evidence="1 2" key="1">
    <citation type="submission" date="2017-09" db="EMBL/GenBank/DDBJ databases">
        <title>Complete genome sequence of Verrucomicrobial strain HZ-65, isolated from freshwater.</title>
        <authorList>
            <person name="Choi A."/>
        </authorList>
    </citation>
    <scope>NUCLEOTIDE SEQUENCE [LARGE SCALE GENOMIC DNA]</scope>
    <source>
        <strain evidence="1 2">HZ-65</strain>
    </source>
</reference>
<evidence type="ECO:0000313" key="2">
    <source>
        <dbReference type="Proteomes" id="UP000217265"/>
    </source>
</evidence>
<dbReference type="KEGG" id="vbh:CMV30_11525"/>
<keyword evidence="2" id="KW-1185">Reference proteome</keyword>
<sequence>MSMTVEQLVSEARQLPREKKTELFDRLLVEAFAQPDPEIDTAWRAETRRRIAEIESGQIKGVPGEQVMAELRQIAGL</sequence>
<dbReference type="NCBIfam" id="TIGR02574">
    <property type="entry name" value="stabl_TIGR02574"/>
    <property type="match status" value="1"/>
</dbReference>
<dbReference type="AlphaFoldDB" id="A0A290QKW4"/>
<dbReference type="Proteomes" id="UP000217265">
    <property type="component" value="Chromosome"/>
</dbReference>
<evidence type="ECO:0000313" key="1">
    <source>
        <dbReference type="EMBL" id="ATC64532.1"/>
    </source>
</evidence>
<dbReference type="RefSeq" id="WP_096056163.1">
    <property type="nucleotide sequence ID" value="NZ_CP023344.1"/>
</dbReference>
<name>A0A290QKW4_9BACT</name>
<accession>A0A290QKW4</accession>
<dbReference type="Pfam" id="PF09720">
    <property type="entry name" value="Unstab_antitox"/>
    <property type="match status" value="1"/>
</dbReference>
<proteinExistence type="predicted"/>